<dbReference type="AlphaFoldDB" id="A0ABD3D1Y2"/>
<reference evidence="2" key="1">
    <citation type="journal article" date="2024" name="IScience">
        <title>Strigolactones Initiate the Formation of Haustorium-like Structures in Castilleja.</title>
        <authorList>
            <person name="Buerger M."/>
            <person name="Peterson D."/>
            <person name="Chory J."/>
        </authorList>
    </citation>
    <scope>NUCLEOTIDE SEQUENCE [LARGE SCALE GENOMIC DNA]</scope>
</reference>
<gene>
    <name evidence="1" type="ORF">CASFOL_021999</name>
</gene>
<protein>
    <submittedName>
        <fullName evidence="1">Uncharacterized protein</fullName>
    </submittedName>
</protein>
<accession>A0ABD3D1Y2</accession>
<dbReference type="EMBL" id="JAVIJP010000028">
    <property type="protein sequence ID" value="KAL3634945.1"/>
    <property type="molecule type" value="Genomic_DNA"/>
</dbReference>
<dbReference type="Proteomes" id="UP001632038">
    <property type="component" value="Unassembled WGS sequence"/>
</dbReference>
<keyword evidence="2" id="KW-1185">Reference proteome</keyword>
<comment type="caution">
    <text evidence="1">The sequence shown here is derived from an EMBL/GenBank/DDBJ whole genome shotgun (WGS) entry which is preliminary data.</text>
</comment>
<evidence type="ECO:0000313" key="2">
    <source>
        <dbReference type="Proteomes" id="UP001632038"/>
    </source>
</evidence>
<evidence type="ECO:0000313" key="1">
    <source>
        <dbReference type="EMBL" id="KAL3634945.1"/>
    </source>
</evidence>
<name>A0ABD3D1Y2_9LAMI</name>
<organism evidence="1 2">
    <name type="scientific">Castilleja foliolosa</name>
    <dbReference type="NCBI Taxonomy" id="1961234"/>
    <lineage>
        <taxon>Eukaryota</taxon>
        <taxon>Viridiplantae</taxon>
        <taxon>Streptophyta</taxon>
        <taxon>Embryophyta</taxon>
        <taxon>Tracheophyta</taxon>
        <taxon>Spermatophyta</taxon>
        <taxon>Magnoliopsida</taxon>
        <taxon>eudicotyledons</taxon>
        <taxon>Gunneridae</taxon>
        <taxon>Pentapetalae</taxon>
        <taxon>asterids</taxon>
        <taxon>lamiids</taxon>
        <taxon>Lamiales</taxon>
        <taxon>Orobanchaceae</taxon>
        <taxon>Pedicularideae</taxon>
        <taxon>Castillejinae</taxon>
        <taxon>Castilleja</taxon>
    </lineage>
</organism>
<proteinExistence type="predicted"/>
<sequence length="84" mass="9815">MDLYDDGMYGDEPKLNNLAVFMSKLIPSEIGCYFWLKDLEEVGIDVREEAKEWKSVKGTSLLALPLQQGIRFRLKWRDQLSKFT</sequence>